<evidence type="ECO:0000313" key="9">
    <source>
        <dbReference type="Proteomes" id="UP000646745"/>
    </source>
</evidence>
<dbReference type="InterPro" id="IPR050171">
    <property type="entry name" value="MFS_Transporters"/>
</dbReference>
<feature type="transmembrane region" description="Helical" evidence="7">
    <location>
        <begin position="309"/>
        <end position="331"/>
    </location>
</feature>
<dbReference type="Proteomes" id="UP000646745">
    <property type="component" value="Unassembled WGS sequence"/>
</dbReference>
<feature type="transmembrane region" description="Helical" evidence="7">
    <location>
        <begin position="250"/>
        <end position="274"/>
    </location>
</feature>
<feature type="transmembrane region" description="Helical" evidence="7">
    <location>
        <begin position="54"/>
        <end position="74"/>
    </location>
</feature>
<keyword evidence="5 7" id="KW-1133">Transmembrane helix</keyword>
<feature type="transmembrane region" description="Helical" evidence="7">
    <location>
        <begin position="86"/>
        <end position="105"/>
    </location>
</feature>
<organism evidence="8 9">
    <name type="scientific">Salinicola rhizosphaerae</name>
    <dbReference type="NCBI Taxonomy" id="1443141"/>
    <lineage>
        <taxon>Bacteria</taxon>
        <taxon>Pseudomonadati</taxon>
        <taxon>Pseudomonadota</taxon>
        <taxon>Gammaproteobacteria</taxon>
        <taxon>Oceanospirillales</taxon>
        <taxon>Halomonadaceae</taxon>
        <taxon>Salinicola</taxon>
    </lineage>
</organism>
<dbReference type="RefSeq" id="WP_189443228.1">
    <property type="nucleotide sequence ID" value="NZ_BMZI01000002.1"/>
</dbReference>
<protein>
    <submittedName>
        <fullName evidence="8">MFS transporter</fullName>
    </submittedName>
</protein>
<feature type="transmembrane region" description="Helical" evidence="7">
    <location>
        <begin position="281"/>
        <end position="303"/>
    </location>
</feature>
<keyword evidence="3" id="KW-1003">Cell membrane</keyword>
<dbReference type="Pfam" id="PF07690">
    <property type="entry name" value="MFS_1"/>
    <property type="match status" value="1"/>
</dbReference>
<evidence type="ECO:0000256" key="6">
    <source>
        <dbReference type="ARBA" id="ARBA00023136"/>
    </source>
</evidence>
<name>A0ABQ3DU71_9GAMM</name>
<dbReference type="InterPro" id="IPR036259">
    <property type="entry name" value="MFS_trans_sf"/>
</dbReference>
<feature type="transmembrane region" description="Helical" evidence="7">
    <location>
        <begin position="376"/>
        <end position="395"/>
    </location>
</feature>
<dbReference type="EMBL" id="BMZI01000002">
    <property type="protein sequence ID" value="GHB11896.1"/>
    <property type="molecule type" value="Genomic_DNA"/>
</dbReference>
<feature type="transmembrane region" description="Helical" evidence="7">
    <location>
        <begin position="21"/>
        <end position="42"/>
    </location>
</feature>
<feature type="transmembrane region" description="Helical" evidence="7">
    <location>
        <begin position="111"/>
        <end position="133"/>
    </location>
</feature>
<evidence type="ECO:0000256" key="5">
    <source>
        <dbReference type="ARBA" id="ARBA00022989"/>
    </source>
</evidence>
<reference evidence="9" key="1">
    <citation type="journal article" date="2019" name="Int. J. Syst. Evol. Microbiol.">
        <title>The Global Catalogue of Microorganisms (GCM) 10K type strain sequencing project: providing services to taxonomists for standard genome sequencing and annotation.</title>
        <authorList>
            <consortium name="The Broad Institute Genomics Platform"/>
            <consortium name="The Broad Institute Genome Sequencing Center for Infectious Disease"/>
            <person name="Wu L."/>
            <person name="Ma J."/>
        </authorList>
    </citation>
    <scope>NUCLEOTIDE SEQUENCE [LARGE SCALE GENOMIC DNA]</scope>
    <source>
        <strain evidence="9">KCTC 32998</strain>
    </source>
</reference>
<dbReference type="SUPFAM" id="SSF103473">
    <property type="entry name" value="MFS general substrate transporter"/>
    <property type="match status" value="1"/>
</dbReference>
<gene>
    <name evidence="8" type="ORF">GCM10009038_06920</name>
</gene>
<comment type="caution">
    <text evidence="8">The sequence shown here is derived from an EMBL/GenBank/DDBJ whole genome shotgun (WGS) entry which is preliminary data.</text>
</comment>
<sequence>MSPPAASDATNVYPSPRPGSLLYYTLLMVTFLAASSAPTPLYQIYQMAWGFSTTWLTLVFASYVFALLLALLVSGSLSDYLGRRPVVAIAIVGEIVSMGIFLGASDLHWLLAARIVQGLATGIVTSALAAAMLDSDHTRGPVMASIAPLCGMGFGALFAGALVTYAPAPRHLVYALLAIILLAQLAILMKIPESVARRPGALASLRPRAKVPPSARGPMLRVIPAVISSWALGGFSLSLGPILVETVSGVHNPLVGCLVTFMLPFIGGVSILTLRTRAPHIAVMIGTGCLIVGMLGLLLGVYLTKVSVLLAGTAIAGIGFGAAFMGAMRTVMPLAPATERSALMAAFYVVCYLSASSLALLGGMAAQCFGLLPTTYGYGGLVALLSLIALLGTVIQQRGRTRDCASETATRGYDRA</sequence>
<keyword evidence="4 7" id="KW-0812">Transmembrane</keyword>
<proteinExistence type="predicted"/>
<evidence type="ECO:0000256" key="7">
    <source>
        <dbReference type="SAM" id="Phobius"/>
    </source>
</evidence>
<feature type="transmembrane region" description="Helical" evidence="7">
    <location>
        <begin position="222"/>
        <end position="244"/>
    </location>
</feature>
<evidence type="ECO:0000256" key="4">
    <source>
        <dbReference type="ARBA" id="ARBA00022692"/>
    </source>
</evidence>
<accession>A0ABQ3DU71</accession>
<feature type="transmembrane region" description="Helical" evidence="7">
    <location>
        <begin position="172"/>
        <end position="189"/>
    </location>
</feature>
<evidence type="ECO:0000256" key="1">
    <source>
        <dbReference type="ARBA" id="ARBA00004651"/>
    </source>
</evidence>
<dbReference type="InterPro" id="IPR011701">
    <property type="entry name" value="MFS"/>
</dbReference>
<evidence type="ECO:0000256" key="3">
    <source>
        <dbReference type="ARBA" id="ARBA00022475"/>
    </source>
</evidence>
<comment type="subcellular location">
    <subcellularLocation>
        <location evidence="1">Cell membrane</location>
        <topology evidence="1">Multi-pass membrane protein</topology>
    </subcellularLocation>
</comment>
<keyword evidence="6 7" id="KW-0472">Membrane</keyword>
<evidence type="ECO:0000313" key="8">
    <source>
        <dbReference type="EMBL" id="GHB11896.1"/>
    </source>
</evidence>
<dbReference type="Gene3D" id="1.20.1250.20">
    <property type="entry name" value="MFS general substrate transporter like domains"/>
    <property type="match status" value="1"/>
</dbReference>
<feature type="transmembrane region" description="Helical" evidence="7">
    <location>
        <begin position="145"/>
        <end position="166"/>
    </location>
</feature>
<dbReference type="PANTHER" id="PTHR23517">
    <property type="entry name" value="RESISTANCE PROTEIN MDTM, PUTATIVE-RELATED-RELATED"/>
    <property type="match status" value="1"/>
</dbReference>
<keyword evidence="2" id="KW-0813">Transport</keyword>
<feature type="transmembrane region" description="Helical" evidence="7">
    <location>
        <begin position="343"/>
        <end position="364"/>
    </location>
</feature>
<dbReference type="PANTHER" id="PTHR23517:SF13">
    <property type="entry name" value="MAJOR FACILITATOR SUPERFAMILY MFS_1"/>
    <property type="match status" value="1"/>
</dbReference>
<evidence type="ECO:0000256" key="2">
    <source>
        <dbReference type="ARBA" id="ARBA00022448"/>
    </source>
</evidence>
<keyword evidence="9" id="KW-1185">Reference proteome</keyword>